<reference evidence="1 2" key="1">
    <citation type="submission" date="2018-10" db="EMBL/GenBank/DDBJ databases">
        <title>Aeromicrobium sp. 9W16Y-2 whole genome shotgun sequence.</title>
        <authorList>
            <person name="Li F."/>
        </authorList>
    </citation>
    <scope>NUCLEOTIDE SEQUENCE [LARGE SCALE GENOMIC DNA]</scope>
    <source>
        <strain evidence="1 2">9W16Y-2</strain>
    </source>
</reference>
<protein>
    <recommendedName>
        <fullName evidence="3">Flp pilus-assembly TadG-like N-terminal domain-containing protein</fullName>
    </recommendedName>
</protein>
<dbReference type="RefSeq" id="WP_121793531.1">
    <property type="nucleotide sequence ID" value="NZ_RDBF01000003.1"/>
</dbReference>
<dbReference type="EMBL" id="RDBF01000003">
    <property type="protein sequence ID" value="RLV56526.1"/>
    <property type="molecule type" value="Genomic_DNA"/>
</dbReference>
<dbReference type="OrthoDB" id="3780094at2"/>
<evidence type="ECO:0000313" key="2">
    <source>
        <dbReference type="Proteomes" id="UP000282515"/>
    </source>
</evidence>
<gene>
    <name evidence="1" type="ORF">D9V41_05475</name>
</gene>
<sequence>MRRRDEHGAFAVLAVLVLVVCMTVAAFAVDIAMSRIAARDMQAVSDLAALDAARELPSCDRTRLTAAARSAADRQTQAIGTRATPVVVGGVLDPTTGTFTERPSSASGCTAVKVTAATTVGYTFTSVVGGPSSDTQERSAVATNADPAVCFAVGARGLALDSSRSALGPLLDHLLRVELGVADDAGLIGVKGLAVPLLDLAAELGVGTPQELAALPALALRDLFLASAEVLGQDGHVVEAGVLRAVGLQLGTLTLNVADILAVATGAGSALGAELDVFDLITAAVLAAHQGHAVDIPALGVSLPANLVDATARVTIIEPPRIACGGPGTSARSAQIRVDLAGDVNAVDLAAVRLNLGVHVADATATLRELRCEAVPEVTLDVLTGLVQVQRSGLLPADPTAQVLLTTSQFLRVLGPLGDGLGLLLNLVGIGHVSLDVSLGATVAPGAQSATFAFPEGALPGPVVVGPGGTLRLNDPGVSLSANQNSLLGVIGGLVDPVLAALLTGLVVPLVDSTLDPLLSAVLLPTLDALGIQIGLADVEMVSAPDCSGVRLVQ</sequence>
<keyword evidence="2" id="KW-1185">Reference proteome</keyword>
<comment type="caution">
    <text evidence="1">The sequence shown here is derived from an EMBL/GenBank/DDBJ whole genome shotgun (WGS) entry which is preliminary data.</text>
</comment>
<evidence type="ECO:0008006" key="3">
    <source>
        <dbReference type="Google" id="ProtNLM"/>
    </source>
</evidence>
<evidence type="ECO:0000313" key="1">
    <source>
        <dbReference type="EMBL" id="RLV56526.1"/>
    </source>
</evidence>
<accession>A0A3L8PMA7</accession>
<organism evidence="1 2">
    <name type="scientific">Aeromicrobium phragmitis</name>
    <dbReference type="NCBI Taxonomy" id="2478914"/>
    <lineage>
        <taxon>Bacteria</taxon>
        <taxon>Bacillati</taxon>
        <taxon>Actinomycetota</taxon>
        <taxon>Actinomycetes</taxon>
        <taxon>Propionibacteriales</taxon>
        <taxon>Nocardioidaceae</taxon>
        <taxon>Aeromicrobium</taxon>
    </lineage>
</organism>
<name>A0A3L8PMA7_9ACTN</name>
<dbReference type="Proteomes" id="UP000282515">
    <property type="component" value="Unassembled WGS sequence"/>
</dbReference>
<proteinExistence type="predicted"/>
<dbReference type="AlphaFoldDB" id="A0A3L8PMA7"/>